<feature type="region of interest" description="Disordered" evidence="1">
    <location>
        <begin position="1"/>
        <end position="26"/>
    </location>
</feature>
<dbReference type="Gene3D" id="1.20.5.110">
    <property type="match status" value="1"/>
</dbReference>
<protein>
    <recommendedName>
        <fullName evidence="2">t-SNARE coiled-coil homology domain-containing protein</fullName>
    </recommendedName>
</protein>
<dbReference type="AlphaFoldDB" id="A0A3F2RZR9"/>
<name>A0A3F2RZR9_9STRA</name>
<dbReference type="Proteomes" id="UP000284657">
    <property type="component" value="Unassembled WGS sequence"/>
</dbReference>
<dbReference type="SUPFAM" id="SSF58038">
    <property type="entry name" value="SNARE fusion complex"/>
    <property type="match status" value="1"/>
</dbReference>
<dbReference type="EMBL" id="MBDO02000024">
    <property type="protein sequence ID" value="RLN67390.1"/>
    <property type="molecule type" value="Genomic_DNA"/>
</dbReference>
<dbReference type="PROSITE" id="PS50192">
    <property type="entry name" value="T_SNARE"/>
    <property type="match status" value="1"/>
</dbReference>
<comment type="caution">
    <text evidence="4">The sequence shown here is derived from an EMBL/GenBank/DDBJ whole genome shotgun (WGS) entry which is preliminary data.</text>
</comment>
<proteinExistence type="predicted"/>
<dbReference type="Proteomes" id="UP000277300">
    <property type="component" value="Unassembled WGS sequence"/>
</dbReference>
<feature type="domain" description="T-SNARE coiled-coil homology" evidence="2">
    <location>
        <begin position="35"/>
        <end position="71"/>
    </location>
</feature>
<accession>A0A3F2RZR9</accession>
<evidence type="ECO:0000313" key="3">
    <source>
        <dbReference type="EMBL" id="RLN55749.1"/>
    </source>
</evidence>
<dbReference type="EMBL" id="MBAD02001333">
    <property type="protein sequence ID" value="RLN55749.1"/>
    <property type="molecule type" value="Genomic_DNA"/>
</dbReference>
<evidence type="ECO:0000256" key="1">
    <source>
        <dbReference type="SAM" id="MobiDB-lite"/>
    </source>
</evidence>
<evidence type="ECO:0000313" key="6">
    <source>
        <dbReference type="Proteomes" id="UP000284657"/>
    </source>
</evidence>
<evidence type="ECO:0000259" key="2">
    <source>
        <dbReference type="PROSITE" id="PS50192"/>
    </source>
</evidence>
<reference evidence="5 6" key="1">
    <citation type="submission" date="2018-07" db="EMBL/GenBank/DDBJ databases">
        <title>Genome sequencing of oomycete isolates from Chile give support for New Zealand origin for Phytophthora kernoviae and make available the first Nothophytophthora sp. genome.</title>
        <authorList>
            <person name="Studholme D.J."/>
            <person name="Sanfuentes E."/>
            <person name="Panda P."/>
            <person name="Hill R."/>
            <person name="Sambles C."/>
            <person name="Grant M."/>
            <person name="Williams N.M."/>
            <person name="Mcdougal R.L."/>
        </authorList>
    </citation>
    <scope>NUCLEOTIDE SEQUENCE [LARGE SCALE GENOMIC DNA]</scope>
    <source>
        <strain evidence="4">Chile6</strain>
        <strain evidence="3">Chile7</strain>
    </source>
</reference>
<dbReference type="InterPro" id="IPR000727">
    <property type="entry name" value="T_SNARE_dom"/>
</dbReference>
<evidence type="ECO:0000313" key="4">
    <source>
        <dbReference type="EMBL" id="RLN67390.1"/>
    </source>
</evidence>
<gene>
    <name evidence="3" type="ORF">BBJ29_008375</name>
    <name evidence="4" type="ORF">BBP00_00001638</name>
</gene>
<sequence>MAPSFPPGKAPSYAKLGNDPDDGDDYVADQRRAQQVERQKQDENLDELHSAVKRLGDMSLNISTELDTQNK</sequence>
<organism evidence="4 5">
    <name type="scientific">Phytophthora kernoviae</name>
    <dbReference type="NCBI Taxonomy" id="325452"/>
    <lineage>
        <taxon>Eukaryota</taxon>
        <taxon>Sar</taxon>
        <taxon>Stramenopiles</taxon>
        <taxon>Oomycota</taxon>
        <taxon>Peronosporomycetes</taxon>
        <taxon>Peronosporales</taxon>
        <taxon>Peronosporaceae</taxon>
        <taxon>Phytophthora</taxon>
    </lineage>
</organism>
<dbReference type="CDD" id="cd15841">
    <property type="entry name" value="SNARE_Qc"/>
    <property type="match status" value="1"/>
</dbReference>
<dbReference type="OrthoDB" id="546861at2759"/>
<evidence type="ECO:0000313" key="5">
    <source>
        <dbReference type="Proteomes" id="UP000277300"/>
    </source>
</evidence>